<gene>
    <name evidence="1" type="ORF">GXW78_16020</name>
</gene>
<dbReference type="RefSeq" id="WP_211869846.1">
    <property type="nucleotide sequence ID" value="NZ_JAAEDI010000016.1"/>
</dbReference>
<dbReference type="EMBL" id="JAAEDI010000016">
    <property type="protein sequence ID" value="MBR0651180.1"/>
    <property type="molecule type" value="Genomic_DNA"/>
</dbReference>
<evidence type="ECO:0000313" key="1">
    <source>
        <dbReference type="EMBL" id="MBR0651180.1"/>
    </source>
</evidence>
<proteinExistence type="predicted"/>
<organism evidence="1 2">
    <name type="scientific">Neoroseomonas terrae</name>
    <dbReference type="NCBI Taxonomy" id="424799"/>
    <lineage>
        <taxon>Bacteria</taxon>
        <taxon>Pseudomonadati</taxon>
        <taxon>Pseudomonadota</taxon>
        <taxon>Alphaproteobacteria</taxon>
        <taxon>Acetobacterales</taxon>
        <taxon>Acetobacteraceae</taxon>
        <taxon>Neoroseomonas</taxon>
    </lineage>
</organism>
<name>A0ABS5EJH5_9PROT</name>
<dbReference type="Proteomes" id="UP000698752">
    <property type="component" value="Unassembled WGS sequence"/>
</dbReference>
<evidence type="ECO:0000313" key="2">
    <source>
        <dbReference type="Proteomes" id="UP000698752"/>
    </source>
</evidence>
<reference evidence="2" key="1">
    <citation type="journal article" date="2021" name="Syst. Appl. Microbiol.">
        <title>Roseomonas hellenica sp. nov., isolated from roots of wild-growing Alkanna tinctoria.</title>
        <authorList>
            <person name="Rat A."/>
            <person name="Naranjo H.D."/>
            <person name="Lebbe L."/>
            <person name="Cnockaert M."/>
            <person name="Krigas N."/>
            <person name="Grigoriadou K."/>
            <person name="Maloupa E."/>
            <person name="Willems A."/>
        </authorList>
    </citation>
    <scope>NUCLEOTIDE SEQUENCE [LARGE SCALE GENOMIC DNA]</scope>
    <source>
        <strain evidence="2">LMG 31159</strain>
    </source>
</reference>
<keyword evidence="2" id="KW-1185">Reference proteome</keyword>
<protein>
    <submittedName>
        <fullName evidence="1">Uncharacterized protein</fullName>
    </submittedName>
</protein>
<sequence>MTPPETLPPNPSFYGVRINHAPPMLDQRLKGVIRASDLSARMSMLAHSRREFEAAKGQVARDGWSAVITFLVWLPAD</sequence>
<accession>A0ABS5EJH5</accession>
<comment type="caution">
    <text evidence="1">The sequence shown here is derived from an EMBL/GenBank/DDBJ whole genome shotgun (WGS) entry which is preliminary data.</text>
</comment>